<dbReference type="Proteomes" id="UP001060112">
    <property type="component" value="Chromosome"/>
</dbReference>
<evidence type="ECO:0000313" key="2">
    <source>
        <dbReference type="Proteomes" id="UP001060112"/>
    </source>
</evidence>
<name>A0ABY5I8T0_9FIRM</name>
<gene>
    <name evidence="1" type="ORF">NMU03_06020</name>
</gene>
<dbReference type="InterPro" id="IPR036597">
    <property type="entry name" value="Fido-like_dom_sf"/>
</dbReference>
<accession>A0ABY5I8T0</accession>
<protein>
    <submittedName>
        <fullName evidence="1">Uncharacterized protein</fullName>
    </submittedName>
</protein>
<dbReference type="Gene3D" id="1.10.3290.10">
    <property type="entry name" value="Fido-like domain"/>
    <property type="match status" value="1"/>
</dbReference>
<organism evidence="1 2">
    <name type="scientific">Allocoprobacillus halotolerans</name>
    <dbReference type="NCBI Taxonomy" id="2944914"/>
    <lineage>
        <taxon>Bacteria</taxon>
        <taxon>Bacillati</taxon>
        <taxon>Bacillota</taxon>
        <taxon>Erysipelotrichia</taxon>
        <taxon>Erysipelotrichales</taxon>
        <taxon>Erysipelotrichaceae</taxon>
        <taxon>Allocoprobacillus</taxon>
    </lineage>
</organism>
<dbReference type="EMBL" id="CP101620">
    <property type="protein sequence ID" value="UTY40337.1"/>
    <property type="molecule type" value="Genomic_DNA"/>
</dbReference>
<keyword evidence="2" id="KW-1185">Reference proteome</keyword>
<evidence type="ECO:0000313" key="1">
    <source>
        <dbReference type="EMBL" id="UTY40337.1"/>
    </source>
</evidence>
<proteinExistence type="predicted"/>
<reference evidence="1" key="1">
    <citation type="submission" date="2022-07" db="EMBL/GenBank/DDBJ databases">
        <title>Faecal culturing of patients with breast cancer.</title>
        <authorList>
            <person name="Teng N.M.Y."/>
            <person name="Kiu R."/>
            <person name="Evans R."/>
            <person name="Baker D.J."/>
            <person name="Zenner C."/>
            <person name="Robinson S.D."/>
            <person name="Hall L.J."/>
        </authorList>
    </citation>
    <scope>NUCLEOTIDE SEQUENCE</scope>
    <source>
        <strain evidence="1">LH1062</strain>
    </source>
</reference>
<sequence>MNVLKEEKENKLHGGIYHKTQIDFTYNSNHIEGSRLTHDQTRYIFETNTIEVEGEVLNVDDIIETSNHFRCIDMIIDHAHLTLNEKFIKELKRNKRCSSRLVHCW</sequence>
<dbReference type="RefSeq" id="WP_290141757.1">
    <property type="nucleotide sequence ID" value="NZ_CP101620.1"/>
</dbReference>